<keyword evidence="1" id="KW-0175">Coiled coil</keyword>
<evidence type="ECO:0000256" key="1">
    <source>
        <dbReference type="SAM" id="Coils"/>
    </source>
</evidence>
<comment type="caution">
    <text evidence="2">The sequence shown here is derived from an EMBL/GenBank/DDBJ whole genome shotgun (WGS) entry which is preliminary data.</text>
</comment>
<organism evidence="2 3">
    <name type="scientific">Paenimyroides baculatum</name>
    <dbReference type="NCBI Taxonomy" id="2608000"/>
    <lineage>
        <taxon>Bacteria</taxon>
        <taxon>Pseudomonadati</taxon>
        <taxon>Bacteroidota</taxon>
        <taxon>Flavobacteriia</taxon>
        <taxon>Flavobacteriales</taxon>
        <taxon>Flavobacteriaceae</taxon>
        <taxon>Paenimyroides</taxon>
    </lineage>
</organism>
<dbReference type="EMBL" id="VWSG01000002">
    <property type="protein sequence ID" value="KAA5537894.1"/>
    <property type="molecule type" value="Genomic_DNA"/>
</dbReference>
<dbReference type="AlphaFoldDB" id="A0A5M6CRS0"/>
<proteinExistence type="predicted"/>
<name>A0A5M6CRS0_9FLAO</name>
<dbReference type="Proteomes" id="UP000325141">
    <property type="component" value="Unassembled WGS sequence"/>
</dbReference>
<protein>
    <recommendedName>
        <fullName evidence="4">Competence protein CoiA-like family protein</fullName>
    </recommendedName>
</protein>
<evidence type="ECO:0000313" key="2">
    <source>
        <dbReference type="EMBL" id="KAA5537894.1"/>
    </source>
</evidence>
<evidence type="ECO:0008006" key="4">
    <source>
        <dbReference type="Google" id="ProtNLM"/>
    </source>
</evidence>
<feature type="coiled-coil region" evidence="1">
    <location>
        <begin position="371"/>
        <end position="405"/>
    </location>
</feature>
<evidence type="ECO:0000313" key="3">
    <source>
        <dbReference type="Proteomes" id="UP000325141"/>
    </source>
</evidence>
<gene>
    <name evidence="2" type="ORF">F0460_04320</name>
</gene>
<accession>A0A5M6CRS0</accession>
<keyword evidence="3" id="KW-1185">Reference proteome</keyword>
<reference evidence="2 3" key="1">
    <citation type="submission" date="2019-09" db="EMBL/GenBank/DDBJ databases">
        <title>Genome sequence and assembly of Flavobacterium sp.</title>
        <authorList>
            <person name="Chhetri G."/>
        </authorList>
    </citation>
    <scope>NUCLEOTIDE SEQUENCE [LARGE SCALE GENOMIC DNA]</scope>
    <source>
        <strain evidence="2 3">SNL9</strain>
    </source>
</reference>
<sequence>MYYSFKPLLKLRYALDDNGAKIEPSHSGQKAKCILCKGTVIGKCGEIYVWHWQHQNDRVCDPWKEHETEWHRNWKAKFPIDWQEVIIENYYEKHIADIKTADGTVIEFQNSSISNDTIRVRENFYRDMIWVVNAITFKDNFKKLSLVQLSLKTIEREYYKELKYLEDSYKADLKRITEINKKSEQEISRKIGIIKIKTNSVDKLQEILKDHENFTNEVIKKWSEEGVYWGDETYDVANKINPESKRQLVSIPEKKKELHDEIKSLEIGLQKINNLDDFEIEGQLFKILPYSNLPAESFPRARAILKKSRTSLFQEIVSFKTESEFKSYKYRQDQFDFAVDPTNGISNYHKKIEGVKISIHNLDMQLQGLKNSIAENLVIHLKSKIQDLESQIHSLNVELDDLIEEKVGKQQTRQFILT</sequence>